<evidence type="ECO:0000313" key="4">
    <source>
        <dbReference type="Proteomes" id="UP000250369"/>
    </source>
</evidence>
<dbReference type="PIRSF" id="PIRSF005962">
    <property type="entry name" value="Pept_M20D_amidohydro"/>
    <property type="match status" value="1"/>
</dbReference>
<dbReference type="GO" id="GO:0046872">
    <property type="term" value="F:metal ion binding"/>
    <property type="evidence" value="ECO:0007669"/>
    <property type="project" value="UniProtKB-KW"/>
</dbReference>
<dbReference type="InterPro" id="IPR017439">
    <property type="entry name" value="Amidohydrolase"/>
</dbReference>
<dbReference type="Pfam" id="PF07687">
    <property type="entry name" value="M20_dimer"/>
    <property type="match status" value="1"/>
</dbReference>
<feature type="domain" description="Peptidase M20 dimerisation" evidence="2">
    <location>
        <begin position="201"/>
        <end position="299"/>
    </location>
</feature>
<dbReference type="NCBIfam" id="TIGR01891">
    <property type="entry name" value="amidohydrolases"/>
    <property type="match status" value="1"/>
</dbReference>
<dbReference type="InterPro" id="IPR011650">
    <property type="entry name" value="Peptidase_M20_dimer"/>
</dbReference>
<dbReference type="Gene3D" id="3.30.70.360">
    <property type="match status" value="1"/>
</dbReference>
<keyword evidence="1" id="KW-0479">Metal-binding</keyword>
<keyword evidence="3" id="KW-0378">Hydrolase</keyword>
<keyword evidence="4" id="KW-1185">Reference proteome</keyword>
<feature type="binding site" evidence="1">
    <location>
        <position position="183"/>
    </location>
    <ligand>
        <name>Mn(2+)</name>
        <dbReference type="ChEBI" id="CHEBI:29035"/>
        <label>2</label>
    </ligand>
</feature>
<comment type="caution">
    <text evidence="3">The sequence shown here is derived from an EMBL/GenBank/DDBJ whole genome shotgun (WGS) entry which is preliminary data.</text>
</comment>
<dbReference type="Pfam" id="PF01546">
    <property type="entry name" value="Peptidase_M20"/>
    <property type="match status" value="1"/>
</dbReference>
<reference evidence="3 4" key="1">
    <citation type="journal article" date="2009" name="Int. J. Syst. Evol. Microbiol.">
        <title>Paenibacillus contaminans sp. nov., isolated from a contaminated laboratory plate.</title>
        <authorList>
            <person name="Chou J.H."/>
            <person name="Lee J.H."/>
            <person name="Lin M.C."/>
            <person name="Chang P.S."/>
            <person name="Arun A.B."/>
            <person name="Young C.C."/>
            <person name="Chen W.M."/>
        </authorList>
    </citation>
    <scope>NUCLEOTIDE SEQUENCE [LARGE SCALE GENOMIC DNA]</scope>
    <source>
        <strain evidence="3 4">CKOBP-6</strain>
    </source>
</reference>
<organism evidence="3 4">
    <name type="scientific">Paenibacillus contaminans</name>
    <dbReference type="NCBI Taxonomy" id="450362"/>
    <lineage>
        <taxon>Bacteria</taxon>
        <taxon>Bacillati</taxon>
        <taxon>Bacillota</taxon>
        <taxon>Bacilli</taxon>
        <taxon>Bacillales</taxon>
        <taxon>Paenibacillaceae</taxon>
        <taxon>Paenibacillus</taxon>
    </lineage>
</organism>
<dbReference type="SUPFAM" id="SSF53187">
    <property type="entry name" value="Zn-dependent exopeptidases"/>
    <property type="match status" value="1"/>
</dbReference>
<feature type="binding site" evidence="1">
    <location>
        <position position="378"/>
    </location>
    <ligand>
        <name>Mn(2+)</name>
        <dbReference type="ChEBI" id="CHEBI:29035"/>
        <label>2</label>
    </ligand>
</feature>
<name>A0A329MJU0_9BACL</name>
<evidence type="ECO:0000259" key="2">
    <source>
        <dbReference type="Pfam" id="PF07687"/>
    </source>
</evidence>
<dbReference type="RefSeq" id="WP_113031981.1">
    <property type="nucleotide sequence ID" value="NZ_QMFB01000009.1"/>
</dbReference>
<dbReference type="Proteomes" id="UP000250369">
    <property type="component" value="Unassembled WGS sequence"/>
</dbReference>
<feature type="binding site" evidence="1">
    <location>
        <position position="122"/>
    </location>
    <ligand>
        <name>Mn(2+)</name>
        <dbReference type="ChEBI" id="CHEBI:29035"/>
        <label>2</label>
    </ligand>
</feature>
<keyword evidence="1" id="KW-0464">Manganese</keyword>
<dbReference type="PANTHER" id="PTHR11014">
    <property type="entry name" value="PEPTIDASE M20 FAMILY MEMBER"/>
    <property type="match status" value="1"/>
</dbReference>
<comment type="cofactor">
    <cofactor evidence="1">
        <name>Mn(2+)</name>
        <dbReference type="ChEBI" id="CHEBI:29035"/>
    </cofactor>
    <text evidence="1">The Mn(2+) ion enhances activity.</text>
</comment>
<evidence type="ECO:0000256" key="1">
    <source>
        <dbReference type="PIRSR" id="PIRSR005962-1"/>
    </source>
</evidence>
<dbReference type="PANTHER" id="PTHR11014:SF122">
    <property type="entry name" value="AMIDOHYDROLASE AMHX"/>
    <property type="match status" value="1"/>
</dbReference>
<proteinExistence type="predicted"/>
<evidence type="ECO:0000313" key="3">
    <source>
        <dbReference type="EMBL" id="RAV20084.1"/>
    </source>
</evidence>
<accession>A0A329MJU0</accession>
<sequence length="408" mass="44032">MTATVWKERIKRWTADHAAEVERMFTELHELAEIGWQEHRTTAYICSRLTAIGLDTRTFADHTGMIGAWCGSGSNPDAHPIGKPEQIKPNDGSAPGRTVALRADMDALWQSVNGQWRANHSCGHDAHMTMVFSAIRCLKEIGFRIPAGELLAVFQPAEETAEGAKTLLRSGMLDTVDCMVGIHLRPQKELSLGRASSAIYHGGVAHVRGRIKGRQAHAARPEDGINAIETLAAIVTAVKAIRNDPANGGSCKVTTVRVPNESVNVIPDDAAFTVDIRASTHEELVRLAERVRQAAAEAGAASGAEVETDWAILAAPAIPNADMERIVGLAIVEMLGEEGLAGPVVTPGAEDFHFYPMERRSLKATMIGLGSGLTPGLHHPDMTFDHTALRTGTAILAMTVIQLFEEEW</sequence>
<dbReference type="SUPFAM" id="SSF55031">
    <property type="entry name" value="Bacterial exopeptidase dimerisation domain"/>
    <property type="match status" value="1"/>
</dbReference>
<dbReference type="AlphaFoldDB" id="A0A329MJU0"/>
<feature type="binding site" evidence="1">
    <location>
        <position position="124"/>
    </location>
    <ligand>
        <name>Mn(2+)</name>
        <dbReference type="ChEBI" id="CHEBI:29035"/>
        <label>2</label>
    </ligand>
</feature>
<dbReference type="GO" id="GO:0016787">
    <property type="term" value="F:hydrolase activity"/>
    <property type="evidence" value="ECO:0007669"/>
    <property type="project" value="UniProtKB-KW"/>
</dbReference>
<gene>
    <name evidence="3" type="ORF">DQG23_16565</name>
</gene>
<dbReference type="InterPro" id="IPR002933">
    <property type="entry name" value="Peptidase_M20"/>
</dbReference>
<feature type="binding site" evidence="1">
    <location>
        <position position="159"/>
    </location>
    <ligand>
        <name>Mn(2+)</name>
        <dbReference type="ChEBI" id="CHEBI:29035"/>
        <label>2</label>
    </ligand>
</feature>
<protein>
    <submittedName>
        <fullName evidence="3">Amidohydrolase</fullName>
    </submittedName>
</protein>
<dbReference type="Gene3D" id="3.40.630.10">
    <property type="entry name" value="Zn peptidases"/>
    <property type="match status" value="1"/>
</dbReference>
<dbReference type="EMBL" id="QMFB01000009">
    <property type="protein sequence ID" value="RAV20084.1"/>
    <property type="molecule type" value="Genomic_DNA"/>
</dbReference>
<dbReference type="OrthoDB" id="9776731at2"/>
<dbReference type="InterPro" id="IPR036264">
    <property type="entry name" value="Bact_exopeptidase_dim_dom"/>
</dbReference>